<dbReference type="OrthoDB" id="10391565at2759"/>
<feature type="compositionally biased region" description="Low complexity" evidence="1">
    <location>
        <begin position="188"/>
        <end position="204"/>
    </location>
</feature>
<dbReference type="RefSeq" id="XP_056482909.1">
    <property type="nucleotide sequence ID" value="XM_056636879.1"/>
</dbReference>
<protein>
    <submittedName>
        <fullName evidence="2">Fungal-specific transcription factor domain-containing protein</fullName>
    </submittedName>
</protein>
<evidence type="ECO:0000256" key="1">
    <source>
        <dbReference type="SAM" id="MobiDB-lite"/>
    </source>
</evidence>
<dbReference type="GeneID" id="81375859"/>
<sequence length="362" mass="40401">MDEAMTQPLDRPERQALVSFLTSRLKDKKRGLINASLLDRIANILRSDDSNSTDDDIFYINEERMRLLDLLQCDHTAPSKYIPLYDLRILIIFLNLSILDGPTKATQEKRVCFENLELAKTRPISAFTPSAKRLLQRVLRQTQSEASENLLSTLEASLSNGLPQKDIFIRKCIAFLESSSVTSKAPTSDAYLPPASPSSSSGSALKTSIEDETETFKPGSTDAEPPPPGPVSPNLHTGETLFDITEDHPDRTLLKPFWASEYPDLPIFPRAHLNEFYQVYWHNLPRDAPTPLERINAAIFSFCFALSALRPGANATRSADTYFQHAQQLAGDFLDHENSISLVQCLCLKAQCLFAIGDLENA</sequence>
<reference evidence="2" key="1">
    <citation type="submission" date="2022-12" db="EMBL/GenBank/DDBJ databases">
        <authorList>
            <person name="Petersen C."/>
        </authorList>
    </citation>
    <scope>NUCLEOTIDE SEQUENCE</scope>
    <source>
        <strain evidence="2">IBT 29677</strain>
    </source>
</reference>
<dbReference type="EMBL" id="JAPZBU010000011">
    <property type="protein sequence ID" value="KAJ5379123.1"/>
    <property type="molecule type" value="Genomic_DNA"/>
</dbReference>
<comment type="caution">
    <text evidence="2">The sequence shown here is derived from an EMBL/GenBank/DDBJ whole genome shotgun (WGS) entry which is preliminary data.</text>
</comment>
<proteinExistence type="predicted"/>
<organism evidence="2 3">
    <name type="scientific">Penicillium cosmopolitanum</name>
    <dbReference type="NCBI Taxonomy" id="1131564"/>
    <lineage>
        <taxon>Eukaryota</taxon>
        <taxon>Fungi</taxon>
        <taxon>Dikarya</taxon>
        <taxon>Ascomycota</taxon>
        <taxon>Pezizomycotina</taxon>
        <taxon>Eurotiomycetes</taxon>
        <taxon>Eurotiomycetidae</taxon>
        <taxon>Eurotiales</taxon>
        <taxon>Aspergillaceae</taxon>
        <taxon>Penicillium</taxon>
    </lineage>
</organism>
<dbReference type="CDD" id="cd12148">
    <property type="entry name" value="fungal_TF_MHR"/>
    <property type="match status" value="1"/>
</dbReference>
<evidence type="ECO:0000313" key="2">
    <source>
        <dbReference type="EMBL" id="KAJ5379123.1"/>
    </source>
</evidence>
<feature type="region of interest" description="Disordered" evidence="1">
    <location>
        <begin position="184"/>
        <end position="238"/>
    </location>
</feature>
<reference evidence="2" key="2">
    <citation type="journal article" date="2023" name="IMA Fungus">
        <title>Comparative genomic study of the Penicillium genus elucidates a diverse pangenome and 15 lateral gene transfer events.</title>
        <authorList>
            <person name="Petersen C."/>
            <person name="Sorensen T."/>
            <person name="Nielsen M.R."/>
            <person name="Sondergaard T.E."/>
            <person name="Sorensen J.L."/>
            <person name="Fitzpatrick D.A."/>
            <person name="Frisvad J.C."/>
            <person name="Nielsen K.L."/>
        </authorList>
    </citation>
    <scope>NUCLEOTIDE SEQUENCE</scope>
    <source>
        <strain evidence="2">IBT 29677</strain>
    </source>
</reference>
<evidence type="ECO:0000313" key="3">
    <source>
        <dbReference type="Proteomes" id="UP001147747"/>
    </source>
</evidence>
<dbReference type="Proteomes" id="UP001147747">
    <property type="component" value="Unassembled WGS sequence"/>
</dbReference>
<name>A0A9W9SML2_9EURO</name>
<gene>
    <name evidence="2" type="ORF">N7509_012242</name>
</gene>
<accession>A0A9W9SML2</accession>
<keyword evidence="3" id="KW-1185">Reference proteome</keyword>
<dbReference type="AlphaFoldDB" id="A0A9W9SML2"/>